<dbReference type="RefSeq" id="WP_323983687.1">
    <property type="nucleotide sequence ID" value="NZ_JAYKBW010000010.1"/>
</dbReference>
<sequence>MDKLIKIGLALLLFLCLVRMPYGYYQMVRFLSFVGFGLLAYLSYREEQKTEAVVFVVLALLFQPFSKVDLGRTLWNIVDVVVGAGLILSLFRNKK</sequence>
<dbReference type="InterPro" id="IPR046548">
    <property type="entry name" value="DUF6804"/>
</dbReference>
<evidence type="ECO:0000313" key="3">
    <source>
        <dbReference type="Proteomes" id="UP001311730"/>
    </source>
</evidence>
<reference evidence="2 3" key="1">
    <citation type="submission" date="2023-12" db="EMBL/GenBank/DDBJ databases">
        <title>Genomic sequences of Capnocytophaga and Parvimonas strains.</title>
        <authorList>
            <person name="Watt R.M."/>
            <person name="Wang M."/>
            <person name="Yang T."/>
            <person name="Tong W.M."/>
        </authorList>
    </citation>
    <scope>NUCLEOTIDE SEQUENCE [LARGE SCALE GENOMIC DNA]</scope>
    <source>
        <strain evidence="2 3">CCUG 13096</strain>
    </source>
</reference>
<feature type="transmembrane region" description="Helical" evidence="1">
    <location>
        <begin position="7"/>
        <end position="22"/>
    </location>
</feature>
<protein>
    <submittedName>
        <fullName evidence="2">DUF6804 family protein</fullName>
    </submittedName>
</protein>
<name>A0ABU5Z9X1_9FLAO</name>
<feature type="transmembrane region" description="Helical" evidence="1">
    <location>
        <begin position="74"/>
        <end position="91"/>
    </location>
</feature>
<dbReference type="Proteomes" id="UP001311730">
    <property type="component" value="Unassembled WGS sequence"/>
</dbReference>
<dbReference type="Pfam" id="PF20619">
    <property type="entry name" value="DUF6804"/>
    <property type="match status" value="1"/>
</dbReference>
<keyword evidence="1" id="KW-0812">Transmembrane</keyword>
<dbReference type="EMBL" id="JAYKBW010000010">
    <property type="protein sequence ID" value="MEB3075508.1"/>
    <property type="molecule type" value="Genomic_DNA"/>
</dbReference>
<evidence type="ECO:0000256" key="1">
    <source>
        <dbReference type="SAM" id="Phobius"/>
    </source>
</evidence>
<organism evidence="2 3">
    <name type="scientific">Capnocytophaga gingivalis</name>
    <dbReference type="NCBI Taxonomy" id="1017"/>
    <lineage>
        <taxon>Bacteria</taxon>
        <taxon>Pseudomonadati</taxon>
        <taxon>Bacteroidota</taxon>
        <taxon>Flavobacteriia</taxon>
        <taxon>Flavobacteriales</taxon>
        <taxon>Flavobacteriaceae</taxon>
        <taxon>Capnocytophaga</taxon>
    </lineage>
</organism>
<gene>
    <name evidence="2" type="ORF">VJJ08_09390</name>
</gene>
<proteinExistence type="predicted"/>
<evidence type="ECO:0000313" key="2">
    <source>
        <dbReference type="EMBL" id="MEB3075508.1"/>
    </source>
</evidence>
<comment type="caution">
    <text evidence="2">The sequence shown here is derived from an EMBL/GenBank/DDBJ whole genome shotgun (WGS) entry which is preliminary data.</text>
</comment>
<accession>A0ABU5Z9X1</accession>
<keyword evidence="1" id="KW-0472">Membrane</keyword>
<keyword evidence="3" id="KW-1185">Reference proteome</keyword>
<keyword evidence="1" id="KW-1133">Transmembrane helix</keyword>